<dbReference type="Gene3D" id="3.40.50.150">
    <property type="entry name" value="Vaccinia Virus protein VP39"/>
    <property type="match status" value="1"/>
</dbReference>
<gene>
    <name evidence="2" type="ORF">GCM10007874_60750</name>
</gene>
<dbReference type="PANTHER" id="PTHR43591">
    <property type="entry name" value="METHYLTRANSFERASE"/>
    <property type="match status" value="1"/>
</dbReference>
<dbReference type="RefSeq" id="WP_284315989.1">
    <property type="nucleotide sequence ID" value="NZ_BSPC01000069.1"/>
</dbReference>
<protein>
    <recommendedName>
        <fullName evidence="1">Methyltransferase type 11 domain-containing protein</fullName>
    </recommendedName>
</protein>
<evidence type="ECO:0000313" key="3">
    <source>
        <dbReference type="Proteomes" id="UP001156882"/>
    </source>
</evidence>
<dbReference type="Proteomes" id="UP001156882">
    <property type="component" value="Unassembled WGS sequence"/>
</dbReference>
<evidence type="ECO:0000313" key="2">
    <source>
        <dbReference type="EMBL" id="GLS23055.1"/>
    </source>
</evidence>
<accession>A0ABQ6CTH1</accession>
<organism evidence="2 3">
    <name type="scientific">Labrys miyagiensis</name>
    <dbReference type="NCBI Taxonomy" id="346912"/>
    <lineage>
        <taxon>Bacteria</taxon>
        <taxon>Pseudomonadati</taxon>
        <taxon>Pseudomonadota</taxon>
        <taxon>Alphaproteobacteria</taxon>
        <taxon>Hyphomicrobiales</taxon>
        <taxon>Xanthobacteraceae</taxon>
        <taxon>Labrys</taxon>
    </lineage>
</organism>
<proteinExistence type="predicted"/>
<sequence>MLQSEGVETVGIDPTQPLLDEARRQGGAADYRLGRAETLDFPDGSFDLVVSYLTLLDIPDAAAAIAEMVRVLQPGGSLLIANMNSFFTAGPPDGWSKEPDGTSRFCIDNYMEERADWVEWSGIRIRNWHRPFSSYMALLLGQGLALRHFEEPMPRGGDPKRNVKYQRVPFFLVMEWRKA</sequence>
<reference evidence="3" key="1">
    <citation type="journal article" date="2019" name="Int. J. Syst. Evol. Microbiol.">
        <title>The Global Catalogue of Microorganisms (GCM) 10K type strain sequencing project: providing services to taxonomists for standard genome sequencing and annotation.</title>
        <authorList>
            <consortium name="The Broad Institute Genomics Platform"/>
            <consortium name="The Broad Institute Genome Sequencing Center for Infectious Disease"/>
            <person name="Wu L."/>
            <person name="Ma J."/>
        </authorList>
    </citation>
    <scope>NUCLEOTIDE SEQUENCE [LARGE SCALE GENOMIC DNA]</scope>
    <source>
        <strain evidence="3">NBRC 101365</strain>
    </source>
</reference>
<dbReference type="SUPFAM" id="SSF53335">
    <property type="entry name" value="S-adenosyl-L-methionine-dependent methyltransferases"/>
    <property type="match status" value="1"/>
</dbReference>
<name>A0ABQ6CTH1_9HYPH</name>
<dbReference type="InterPro" id="IPR029063">
    <property type="entry name" value="SAM-dependent_MTases_sf"/>
</dbReference>
<dbReference type="InterPro" id="IPR013216">
    <property type="entry name" value="Methyltransf_11"/>
</dbReference>
<comment type="caution">
    <text evidence="2">The sequence shown here is derived from an EMBL/GenBank/DDBJ whole genome shotgun (WGS) entry which is preliminary data.</text>
</comment>
<keyword evidence="3" id="KW-1185">Reference proteome</keyword>
<dbReference type="CDD" id="cd02440">
    <property type="entry name" value="AdoMet_MTases"/>
    <property type="match status" value="1"/>
</dbReference>
<dbReference type="Pfam" id="PF08241">
    <property type="entry name" value="Methyltransf_11"/>
    <property type="match status" value="1"/>
</dbReference>
<evidence type="ECO:0000259" key="1">
    <source>
        <dbReference type="Pfam" id="PF08241"/>
    </source>
</evidence>
<dbReference type="EMBL" id="BSPC01000069">
    <property type="protein sequence ID" value="GLS23055.1"/>
    <property type="molecule type" value="Genomic_DNA"/>
</dbReference>
<feature type="domain" description="Methyltransferase type 11" evidence="1">
    <location>
        <begin position="4"/>
        <end position="80"/>
    </location>
</feature>